<evidence type="ECO:0000256" key="1">
    <source>
        <dbReference type="ARBA" id="ARBA00004609"/>
    </source>
</evidence>
<evidence type="ECO:0000256" key="8">
    <source>
        <dbReference type="ARBA" id="ARBA00023288"/>
    </source>
</evidence>
<dbReference type="PANTHER" id="PTHR33044">
    <property type="entry name" value="BIFUNCTIONAL INHIBITOR/LIPID-TRANSFER PROTEIN/SEED STORAGE 2S ALBUMIN SUPERFAMILY PROTEIN-RELATED"/>
    <property type="match status" value="1"/>
</dbReference>
<dbReference type="SMART" id="SM00499">
    <property type="entry name" value="AAI"/>
    <property type="match status" value="1"/>
</dbReference>
<dbReference type="Pfam" id="PF14368">
    <property type="entry name" value="LTP_2"/>
    <property type="match status" value="1"/>
</dbReference>
<gene>
    <name evidence="10" type="ORF">LITE_LOCUS12284</name>
</gene>
<dbReference type="Gene3D" id="1.10.110.10">
    <property type="entry name" value="Plant lipid-transfer and hydrophobic proteins"/>
    <property type="match status" value="1"/>
</dbReference>
<comment type="subcellular location">
    <subcellularLocation>
        <location evidence="1">Cell membrane</location>
        <topology evidence="1">Lipid-anchor</topology>
        <topology evidence="1">GPI-anchor</topology>
    </subcellularLocation>
</comment>
<keyword evidence="5" id="KW-0732">Signal</keyword>
<dbReference type="GO" id="GO:0098552">
    <property type="term" value="C:side of membrane"/>
    <property type="evidence" value="ECO:0007669"/>
    <property type="project" value="UniProtKB-KW"/>
</dbReference>
<dbReference type="InterPro" id="IPR000528">
    <property type="entry name" value="Plant_nsLTP"/>
</dbReference>
<dbReference type="InterPro" id="IPR016140">
    <property type="entry name" value="Bifunc_inhib/LTP/seed_store"/>
</dbReference>
<dbReference type="Proteomes" id="UP001154282">
    <property type="component" value="Unassembled WGS sequence"/>
</dbReference>
<evidence type="ECO:0000256" key="2">
    <source>
        <dbReference type="ARBA" id="ARBA00009748"/>
    </source>
</evidence>
<dbReference type="CDD" id="cd00010">
    <property type="entry name" value="AAI_LTSS"/>
    <property type="match status" value="1"/>
</dbReference>
<dbReference type="GO" id="GO:0008289">
    <property type="term" value="F:lipid binding"/>
    <property type="evidence" value="ECO:0007669"/>
    <property type="project" value="InterPro"/>
</dbReference>
<keyword evidence="4" id="KW-0336">GPI-anchor</keyword>
<feature type="domain" description="Bifunctional inhibitor/plant lipid transfer protein/seed storage helical" evidence="9">
    <location>
        <begin position="79"/>
        <end position="158"/>
    </location>
</feature>
<dbReference type="FunFam" id="1.10.110.10:FF:000001">
    <property type="entry name" value="Bifunctional inhibitor/lipid-transfer protein/seed storage 2S albumin superfamily protein"/>
    <property type="match status" value="1"/>
</dbReference>
<evidence type="ECO:0000259" key="9">
    <source>
        <dbReference type="SMART" id="SM00499"/>
    </source>
</evidence>
<dbReference type="GO" id="GO:0006869">
    <property type="term" value="P:lipid transport"/>
    <property type="evidence" value="ECO:0007669"/>
    <property type="project" value="InterPro"/>
</dbReference>
<keyword evidence="7" id="KW-0325">Glycoprotein</keyword>
<evidence type="ECO:0000313" key="10">
    <source>
        <dbReference type="EMBL" id="CAI0404001.1"/>
    </source>
</evidence>
<sequence>MSFIQTLSSLAPLCITAQLQGLCSIIRLPSVIVKMRINEMLLLAMVVLVCSGYARTVVSAAPSSGGGGSSSSEKEIEECAEQLAGLATCLPYVGGTAKSPTPDCCGGLKQLLNTNKKCLCVVIKDRDDPQLGLHINLTLAMSLPTVCNSASAANISKCPELLHLPPNSPDAQVFYQLGNKGSKGMTGPSPGPAPADYLGLLWFLQGEIQMRWGLLVVVIRGNRLLVLETRGTMMASSGFLASGSCSLVVSC</sequence>
<keyword evidence="6" id="KW-1015">Disulfide bond</keyword>
<keyword evidence="3" id="KW-1003">Cell membrane</keyword>
<evidence type="ECO:0000256" key="6">
    <source>
        <dbReference type="ARBA" id="ARBA00023157"/>
    </source>
</evidence>
<evidence type="ECO:0000256" key="5">
    <source>
        <dbReference type="ARBA" id="ARBA00022729"/>
    </source>
</evidence>
<accession>A0AAV0J273</accession>
<evidence type="ECO:0000256" key="3">
    <source>
        <dbReference type="ARBA" id="ARBA00022475"/>
    </source>
</evidence>
<dbReference type="InterPro" id="IPR043325">
    <property type="entry name" value="LTSS"/>
</dbReference>
<reference evidence="10" key="1">
    <citation type="submission" date="2022-08" db="EMBL/GenBank/DDBJ databases">
        <authorList>
            <person name="Gutierrez-Valencia J."/>
        </authorList>
    </citation>
    <scope>NUCLEOTIDE SEQUENCE</scope>
</reference>
<dbReference type="PRINTS" id="PR00382">
    <property type="entry name" value="LIPIDTRNSFER"/>
</dbReference>
<comment type="caution">
    <text evidence="10">The sequence shown here is derived from an EMBL/GenBank/DDBJ whole genome shotgun (WGS) entry which is preliminary data.</text>
</comment>
<keyword evidence="8" id="KW-0449">Lipoprotein</keyword>
<organism evidence="10 11">
    <name type="scientific">Linum tenue</name>
    <dbReference type="NCBI Taxonomy" id="586396"/>
    <lineage>
        <taxon>Eukaryota</taxon>
        <taxon>Viridiplantae</taxon>
        <taxon>Streptophyta</taxon>
        <taxon>Embryophyta</taxon>
        <taxon>Tracheophyta</taxon>
        <taxon>Spermatophyta</taxon>
        <taxon>Magnoliopsida</taxon>
        <taxon>eudicotyledons</taxon>
        <taxon>Gunneridae</taxon>
        <taxon>Pentapetalae</taxon>
        <taxon>rosids</taxon>
        <taxon>fabids</taxon>
        <taxon>Malpighiales</taxon>
        <taxon>Linaceae</taxon>
        <taxon>Linum</taxon>
    </lineage>
</organism>
<dbReference type="SUPFAM" id="SSF47699">
    <property type="entry name" value="Bifunctional inhibitor/lipid-transfer protein/seed storage 2S albumin"/>
    <property type="match status" value="1"/>
</dbReference>
<dbReference type="AlphaFoldDB" id="A0AAV0J273"/>
<proteinExistence type="inferred from homology"/>
<dbReference type="InterPro" id="IPR036312">
    <property type="entry name" value="Bifun_inhib/LTP/seed_sf"/>
</dbReference>
<evidence type="ECO:0000256" key="7">
    <source>
        <dbReference type="ARBA" id="ARBA00023180"/>
    </source>
</evidence>
<protein>
    <recommendedName>
        <fullName evidence="9">Bifunctional inhibitor/plant lipid transfer protein/seed storage helical domain-containing protein</fullName>
    </recommendedName>
</protein>
<comment type="similarity">
    <text evidence="2">Belongs to the plant LTP family.</text>
</comment>
<evidence type="ECO:0000256" key="4">
    <source>
        <dbReference type="ARBA" id="ARBA00022622"/>
    </source>
</evidence>
<name>A0AAV0J273_9ROSI</name>
<keyword evidence="4" id="KW-0472">Membrane</keyword>
<keyword evidence="11" id="KW-1185">Reference proteome</keyword>
<evidence type="ECO:0000313" key="11">
    <source>
        <dbReference type="Proteomes" id="UP001154282"/>
    </source>
</evidence>
<dbReference type="GO" id="GO:0005886">
    <property type="term" value="C:plasma membrane"/>
    <property type="evidence" value="ECO:0007669"/>
    <property type="project" value="UniProtKB-SubCell"/>
</dbReference>
<dbReference type="EMBL" id="CAMGYJ010000004">
    <property type="protein sequence ID" value="CAI0404001.1"/>
    <property type="molecule type" value="Genomic_DNA"/>
</dbReference>